<evidence type="ECO:0000256" key="1">
    <source>
        <dbReference type="SAM" id="MobiDB-lite"/>
    </source>
</evidence>
<organism evidence="2 3">
    <name type="scientific">Centaurea solstitialis</name>
    <name type="common">yellow star-thistle</name>
    <dbReference type="NCBI Taxonomy" id="347529"/>
    <lineage>
        <taxon>Eukaryota</taxon>
        <taxon>Viridiplantae</taxon>
        <taxon>Streptophyta</taxon>
        <taxon>Embryophyta</taxon>
        <taxon>Tracheophyta</taxon>
        <taxon>Spermatophyta</taxon>
        <taxon>Magnoliopsida</taxon>
        <taxon>eudicotyledons</taxon>
        <taxon>Gunneridae</taxon>
        <taxon>Pentapetalae</taxon>
        <taxon>asterids</taxon>
        <taxon>campanulids</taxon>
        <taxon>Asterales</taxon>
        <taxon>Asteraceae</taxon>
        <taxon>Carduoideae</taxon>
        <taxon>Cardueae</taxon>
        <taxon>Centaureinae</taxon>
        <taxon>Centaurea</taxon>
    </lineage>
</organism>
<dbReference type="SUPFAM" id="SSF53098">
    <property type="entry name" value="Ribonuclease H-like"/>
    <property type="match status" value="1"/>
</dbReference>
<dbReference type="InterPro" id="IPR036397">
    <property type="entry name" value="RNaseH_sf"/>
</dbReference>
<dbReference type="AlphaFoldDB" id="A0AA38TVA5"/>
<dbReference type="InterPro" id="IPR012337">
    <property type="entry name" value="RNaseH-like_sf"/>
</dbReference>
<name>A0AA38TVA5_9ASTR</name>
<dbReference type="PANTHER" id="PTHR48475">
    <property type="entry name" value="RIBONUCLEASE H"/>
    <property type="match status" value="1"/>
</dbReference>
<dbReference type="GO" id="GO:0003676">
    <property type="term" value="F:nucleic acid binding"/>
    <property type="evidence" value="ECO:0007669"/>
    <property type="project" value="InterPro"/>
</dbReference>
<feature type="compositionally biased region" description="Basic and acidic residues" evidence="1">
    <location>
        <begin position="1"/>
        <end position="12"/>
    </location>
</feature>
<gene>
    <name evidence="2" type="ORF">OSB04_003520</name>
</gene>
<comment type="caution">
    <text evidence="2">The sequence shown here is derived from an EMBL/GenBank/DDBJ whole genome shotgun (WGS) entry which is preliminary data.</text>
</comment>
<reference evidence="2" key="1">
    <citation type="submission" date="2023-03" db="EMBL/GenBank/DDBJ databases">
        <title>Chromosome-scale reference genome and RAD-based genetic map of yellow starthistle (Centaurea solstitialis) reveal putative structural variation and QTLs associated with invader traits.</title>
        <authorList>
            <person name="Reatini B."/>
            <person name="Cang F.A."/>
            <person name="Jiang Q."/>
            <person name="Mckibben M.T.W."/>
            <person name="Barker M.S."/>
            <person name="Rieseberg L.H."/>
            <person name="Dlugosch K.M."/>
        </authorList>
    </citation>
    <scope>NUCLEOTIDE SEQUENCE</scope>
    <source>
        <strain evidence="2">CAN-66</strain>
        <tissue evidence="2">Leaf</tissue>
    </source>
</reference>
<dbReference type="PANTHER" id="PTHR48475:SF2">
    <property type="entry name" value="RIBONUCLEASE H"/>
    <property type="match status" value="1"/>
</dbReference>
<dbReference type="EMBL" id="JARYMX010000001">
    <property type="protein sequence ID" value="KAJ9567554.1"/>
    <property type="molecule type" value="Genomic_DNA"/>
</dbReference>
<keyword evidence="3" id="KW-1185">Reference proteome</keyword>
<sequence length="194" mass="22270">MYRGDPRQHNVDDAPANTKRNHSGGKNLANGISRQEYYWLTLQEDSISKRTRKFYDERGIKLIMSTPRYLKSNGLAESNNKTIVNTLTKGRWVEELPFVLWANRTTLKTSTCQTPFLLVYGREAILPIESQVSIVRHANINRNSIDLSYDEETLDDLQESVLLKMASPKSWSNDISTERLYIISKVIGNGAYRQ</sequence>
<dbReference type="Gene3D" id="3.30.420.10">
    <property type="entry name" value="Ribonuclease H-like superfamily/Ribonuclease H"/>
    <property type="match status" value="1"/>
</dbReference>
<evidence type="ECO:0008006" key="4">
    <source>
        <dbReference type="Google" id="ProtNLM"/>
    </source>
</evidence>
<dbReference type="Proteomes" id="UP001172457">
    <property type="component" value="Chromosome 1"/>
</dbReference>
<evidence type="ECO:0000313" key="2">
    <source>
        <dbReference type="EMBL" id="KAJ9567554.1"/>
    </source>
</evidence>
<proteinExistence type="predicted"/>
<protein>
    <recommendedName>
        <fullName evidence="4">Integrase catalytic domain-containing protein</fullName>
    </recommendedName>
</protein>
<accession>A0AA38TVA5</accession>
<feature type="region of interest" description="Disordered" evidence="1">
    <location>
        <begin position="1"/>
        <end position="29"/>
    </location>
</feature>
<evidence type="ECO:0000313" key="3">
    <source>
        <dbReference type="Proteomes" id="UP001172457"/>
    </source>
</evidence>